<organism evidence="3 4">
    <name type="scientific">Anaerobaca lacustris</name>
    <dbReference type="NCBI Taxonomy" id="3044600"/>
    <lineage>
        <taxon>Bacteria</taxon>
        <taxon>Pseudomonadati</taxon>
        <taxon>Planctomycetota</taxon>
        <taxon>Phycisphaerae</taxon>
        <taxon>Sedimentisphaerales</taxon>
        <taxon>Anaerobacaceae</taxon>
        <taxon>Anaerobaca</taxon>
    </lineage>
</organism>
<dbReference type="RefSeq" id="WP_349245697.1">
    <property type="nucleotide sequence ID" value="NZ_JASCXX010000018.1"/>
</dbReference>
<gene>
    <name evidence="3" type="ORF">QJ522_14605</name>
</gene>
<feature type="transmembrane region" description="Helical" evidence="1">
    <location>
        <begin position="105"/>
        <end position="125"/>
    </location>
</feature>
<evidence type="ECO:0000259" key="2">
    <source>
        <dbReference type="Pfam" id="PF16401"/>
    </source>
</evidence>
<feature type="transmembrane region" description="Helical" evidence="1">
    <location>
        <begin position="155"/>
        <end position="174"/>
    </location>
</feature>
<reference evidence="3" key="1">
    <citation type="submission" date="2023-05" db="EMBL/GenBank/DDBJ databases">
        <title>Anaerotaeda fermentans gen. nov., sp. nov., a novel anaerobic planctomycete of the new family within the order Sedimentisphaerales isolated from Taman Peninsula, Russia.</title>
        <authorList>
            <person name="Khomyakova M.A."/>
            <person name="Merkel A.Y."/>
            <person name="Slobodkin A.I."/>
        </authorList>
    </citation>
    <scope>NUCLEOTIDE SEQUENCE</scope>
    <source>
        <strain evidence="3">M17dextr</strain>
    </source>
</reference>
<keyword evidence="4" id="KW-1185">Reference proteome</keyword>
<feature type="transmembrane region" description="Helical" evidence="1">
    <location>
        <begin position="67"/>
        <end position="84"/>
    </location>
</feature>
<dbReference type="Pfam" id="PF16401">
    <property type="entry name" value="DUF5009"/>
    <property type="match status" value="1"/>
</dbReference>
<protein>
    <submittedName>
        <fullName evidence="3">DUF5009 domain-containing protein</fullName>
    </submittedName>
</protein>
<feature type="transmembrane region" description="Helical" evidence="1">
    <location>
        <begin position="299"/>
        <end position="321"/>
    </location>
</feature>
<sequence>MDDEQQGSSGRGRVLSIDALRGFDMFWIIGGGTLFQGLVKVWPHPVTETIHQQLEHVVWEGFRFEDLIFPLFIFLMGAVMPFSLSRRMERGQSSLVLHLHVVKRAVVLILLGMILNGLLQFNWSTMRWPGVLQRIGLCYFFAALIVMHTRWRAQAIVVAVVLLAYWAVTMLVAAPGYSAGDLTMQGCLSSYIDQRLIPGELYYGYGDNEGILSTFPAICTALLGALAGQWLRSDRSGSRKAAGLVLAGVVSLAVGYLWGFVFPIIKILWTSSYVLFAAGWSLLLLALFYWVIDVVGLKRWAFFFVVIGMNPITIYFLDGIIDFAGIAEAFLGGVAAHAGVYAALILPFGALMIRWLLLWFLYRHKIFFKV</sequence>
<accession>A0AAW6U2Z7</accession>
<keyword evidence="1" id="KW-0472">Membrane</keyword>
<feature type="transmembrane region" description="Helical" evidence="1">
    <location>
        <begin position="243"/>
        <end position="265"/>
    </location>
</feature>
<dbReference type="AlphaFoldDB" id="A0AAW6U2Z7"/>
<dbReference type="Proteomes" id="UP001431776">
    <property type="component" value="Unassembled WGS sequence"/>
</dbReference>
<keyword evidence="1" id="KW-1133">Transmembrane helix</keyword>
<keyword evidence="1" id="KW-0812">Transmembrane</keyword>
<feature type="transmembrane region" description="Helical" evidence="1">
    <location>
        <begin position="271"/>
        <end position="292"/>
    </location>
</feature>
<proteinExistence type="predicted"/>
<evidence type="ECO:0000256" key="1">
    <source>
        <dbReference type="SAM" id="Phobius"/>
    </source>
</evidence>
<dbReference type="InterPro" id="IPR032176">
    <property type="entry name" value="DUF5009"/>
</dbReference>
<evidence type="ECO:0000313" key="4">
    <source>
        <dbReference type="Proteomes" id="UP001431776"/>
    </source>
</evidence>
<feature type="transmembrane region" description="Helical" evidence="1">
    <location>
        <begin position="341"/>
        <end position="362"/>
    </location>
</feature>
<evidence type="ECO:0000313" key="3">
    <source>
        <dbReference type="EMBL" id="MDI6450288.1"/>
    </source>
</evidence>
<dbReference type="EMBL" id="JASCXX010000018">
    <property type="protein sequence ID" value="MDI6450288.1"/>
    <property type="molecule type" value="Genomic_DNA"/>
</dbReference>
<name>A0AAW6U2Z7_9BACT</name>
<feature type="transmembrane region" description="Helical" evidence="1">
    <location>
        <begin position="131"/>
        <end position="148"/>
    </location>
</feature>
<dbReference type="PANTHER" id="PTHR31061:SF24">
    <property type="entry name" value="LD22376P"/>
    <property type="match status" value="1"/>
</dbReference>
<dbReference type="PANTHER" id="PTHR31061">
    <property type="entry name" value="LD22376P"/>
    <property type="match status" value="1"/>
</dbReference>
<feature type="transmembrane region" description="Helical" evidence="1">
    <location>
        <begin position="211"/>
        <end position="231"/>
    </location>
</feature>
<feature type="domain" description="DUF5009" evidence="2">
    <location>
        <begin position="15"/>
        <end position="155"/>
    </location>
</feature>
<comment type="caution">
    <text evidence="3">The sequence shown here is derived from an EMBL/GenBank/DDBJ whole genome shotgun (WGS) entry which is preliminary data.</text>
</comment>